<evidence type="ECO:0000313" key="2">
    <source>
        <dbReference type="Proteomes" id="UP000033423"/>
    </source>
</evidence>
<proteinExistence type="predicted"/>
<keyword evidence="2" id="KW-1185">Reference proteome</keyword>
<name>A0A0F3GN45_9BACT</name>
<sequence length="51" mass="5819">MISPSSLLMTSDKASRVFSSKSFRMFNFSANTFASCRSMRNLLTIDFSDRK</sequence>
<gene>
    <name evidence="1" type="ORF">MBAV_004422</name>
</gene>
<organism evidence="1 2">
    <name type="scientific">Candidatus Magnetobacterium bavaricum</name>
    <dbReference type="NCBI Taxonomy" id="29290"/>
    <lineage>
        <taxon>Bacteria</taxon>
        <taxon>Pseudomonadati</taxon>
        <taxon>Nitrospirota</taxon>
        <taxon>Thermodesulfovibrionia</taxon>
        <taxon>Thermodesulfovibrionales</taxon>
        <taxon>Candidatus Magnetobacteriaceae</taxon>
        <taxon>Candidatus Magnetobacterium</taxon>
    </lineage>
</organism>
<comment type="caution">
    <text evidence="1">The sequence shown here is derived from an EMBL/GenBank/DDBJ whole genome shotgun (WGS) entry which is preliminary data.</text>
</comment>
<evidence type="ECO:0000313" key="1">
    <source>
        <dbReference type="EMBL" id="KJU83384.1"/>
    </source>
</evidence>
<dbReference type="AlphaFoldDB" id="A0A0F3GN45"/>
<reference evidence="1 2" key="1">
    <citation type="submission" date="2015-02" db="EMBL/GenBank/DDBJ databases">
        <title>Single-cell genomics of uncultivated deep-branching MTB reveals a conserved set of magnetosome genes.</title>
        <authorList>
            <person name="Kolinko S."/>
            <person name="Richter M."/>
            <person name="Glockner F.O."/>
            <person name="Brachmann A."/>
            <person name="Schuler D."/>
        </authorList>
    </citation>
    <scope>NUCLEOTIDE SEQUENCE [LARGE SCALE GENOMIC DNA]</scope>
    <source>
        <strain evidence="1">TM-1</strain>
    </source>
</reference>
<dbReference type="EMBL" id="LACI01001927">
    <property type="protein sequence ID" value="KJU83384.1"/>
    <property type="molecule type" value="Genomic_DNA"/>
</dbReference>
<accession>A0A0F3GN45</accession>
<dbReference type="Proteomes" id="UP000033423">
    <property type="component" value="Unassembled WGS sequence"/>
</dbReference>
<protein>
    <submittedName>
        <fullName evidence="1">Uncharacterized protein</fullName>
    </submittedName>
</protein>